<dbReference type="OrthoDB" id="5426380at2759"/>
<feature type="compositionally biased region" description="Low complexity" evidence="4">
    <location>
        <begin position="122"/>
        <end position="137"/>
    </location>
</feature>
<protein>
    <submittedName>
        <fullName evidence="5">Uncharacterized protein</fullName>
    </submittedName>
</protein>
<dbReference type="GO" id="GO:0005634">
    <property type="term" value="C:nucleus"/>
    <property type="evidence" value="ECO:0007669"/>
    <property type="project" value="TreeGrafter"/>
</dbReference>
<dbReference type="KEGG" id="pgu:PGUG_00586"/>
<dbReference type="InterPro" id="IPR029048">
    <property type="entry name" value="HSP70_C_sf"/>
</dbReference>
<keyword evidence="2" id="KW-0547">Nucleotide-binding</keyword>
<dbReference type="RefSeq" id="XP_001487209.1">
    <property type="nucleotide sequence ID" value="XM_001487159.1"/>
</dbReference>
<feature type="region of interest" description="Disordered" evidence="4">
    <location>
        <begin position="117"/>
        <end position="160"/>
    </location>
</feature>
<feature type="compositionally biased region" description="Basic and acidic residues" evidence="4">
    <location>
        <begin position="138"/>
        <end position="160"/>
    </location>
</feature>
<dbReference type="eggNOG" id="KOG0103">
    <property type="taxonomic scope" value="Eukaryota"/>
</dbReference>
<dbReference type="Gene3D" id="1.20.1270.10">
    <property type="match status" value="1"/>
</dbReference>
<evidence type="ECO:0000313" key="6">
    <source>
        <dbReference type="Proteomes" id="UP000001997"/>
    </source>
</evidence>
<evidence type="ECO:0000256" key="4">
    <source>
        <dbReference type="SAM" id="MobiDB-lite"/>
    </source>
</evidence>
<dbReference type="GO" id="GO:0140662">
    <property type="term" value="F:ATP-dependent protein folding chaperone"/>
    <property type="evidence" value="ECO:0007669"/>
    <property type="project" value="InterPro"/>
</dbReference>
<dbReference type="SUPFAM" id="SSF100934">
    <property type="entry name" value="Heat shock protein 70kD (HSP70), C-terminal subdomain"/>
    <property type="match status" value="1"/>
</dbReference>
<sequence>MESASLSDDERAALFEKENSMVVEDKLVADTEDKKNALEEYIYELRGKLDDQYKDFASDQEKEKLTGMLMKAEDWLYDEGDDSTKAKYVAKYEELASLGNLIRGRYLANEEEKKQALRQKQEQAQAAAMAEKLAAARKGGEPEKKETKESDDADGDIKMD</sequence>
<keyword evidence="3" id="KW-0067">ATP-binding</keyword>
<dbReference type="VEuPathDB" id="FungiDB:PGUG_00586"/>
<dbReference type="FunFam" id="1.20.1270.10:FF:000002">
    <property type="entry name" value="Heat shock 70 kDa protein 4"/>
    <property type="match status" value="1"/>
</dbReference>
<dbReference type="HOGENOM" id="CLU_1652812_0_0_1"/>
<dbReference type="PANTHER" id="PTHR45639:SF4">
    <property type="entry name" value="HSC70CB, ISOFORM G"/>
    <property type="match status" value="1"/>
</dbReference>
<dbReference type="EMBL" id="CH408155">
    <property type="protein sequence ID" value="EDK36488.1"/>
    <property type="molecule type" value="Genomic_DNA"/>
</dbReference>
<gene>
    <name evidence="5" type="ORF">PGUG_00586</name>
</gene>
<proteinExistence type="inferred from homology"/>
<name>A5DBD1_PICGU</name>
<dbReference type="InterPro" id="IPR013126">
    <property type="entry name" value="Hsp_70_fam"/>
</dbReference>
<reference evidence="5 6" key="1">
    <citation type="journal article" date="2009" name="Nature">
        <title>Evolution of pathogenicity and sexual reproduction in eight Candida genomes.</title>
        <authorList>
            <person name="Butler G."/>
            <person name="Rasmussen M.D."/>
            <person name="Lin M.F."/>
            <person name="Santos M.A."/>
            <person name="Sakthikumar S."/>
            <person name="Munro C.A."/>
            <person name="Rheinbay E."/>
            <person name="Grabherr M."/>
            <person name="Forche A."/>
            <person name="Reedy J.L."/>
            <person name="Agrafioti I."/>
            <person name="Arnaud M.B."/>
            <person name="Bates S."/>
            <person name="Brown A.J."/>
            <person name="Brunke S."/>
            <person name="Costanzo M.C."/>
            <person name="Fitzpatrick D.A."/>
            <person name="de Groot P.W."/>
            <person name="Harris D."/>
            <person name="Hoyer L.L."/>
            <person name="Hube B."/>
            <person name="Klis F.M."/>
            <person name="Kodira C."/>
            <person name="Lennard N."/>
            <person name="Logue M.E."/>
            <person name="Martin R."/>
            <person name="Neiman A.M."/>
            <person name="Nikolaou E."/>
            <person name="Quail M.A."/>
            <person name="Quinn J."/>
            <person name="Santos M.C."/>
            <person name="Schmitzberger F.F."/>
            <person name="Sherlock G."/>
            <person name="Shah P."/>
            <person name="Silverstein K.A."/>
            <person name="Skrzypek M.S."/>
            <person name="Soll D."/>
            <person name="Staggs R."/>
            <person name="Stansfield I."/>
            <person name="Stumpf M.P."/>
            <person name="Sudbery P.E."/>
            <person name="Srikantha T."/>
            <person name="Zeng Q."/>
            <person name="Berman J."/>
            <person name="Berriman M."/>
            <person name="Heitman J."/>
            <person name="Gow N.A."/>
            <person name="Lorenz M.C."/>
            <person name="Birren B.W."/>
            <person name="Kellis M."/>
            <person name="Cuomo C.A."/>
        </authorList>
    </citation>
    <scope>NUCLEOTIDE SEQUENCE [LARGE SCALE GENOMIC DNA]</scope>
    <source>
        <strain evidence="6">ATCC 6260 / CBS 566 / DSM 6381 / JCM 1539 / NBRC 10279 / NRRL Y-324</strain>
    </source>
</reference>
<dbReference type="Pfam" id="PF00012">
    <property type="entry name" value="HSP70"/>
    <property type="match status" value="1"/>
</dbReference>
<evidence type="ECO:0000256" key="1">
    <source>
        <dbReference type="ARBA" id="ARBA00007381"/>
    </source>
</evidence>
<dbReference type="GeneID" id="5128790"/>
<comment type="similarity">
    <text evidence="1">Belongs to the heat shock protein 70 family.</text>
</comment>
<dbReference type="PANTHER" id="PTHR45639">
    <property type="entry name" value="HSC70CB, ISOFORM G-RELATED"/>
    <property type="match status" value="1"/>
</dbReference>
<dbReference type="InParanoid" id="A5DBD1"/>
<dbReference type="GO" id="GO:0005829">
    <property type="term" value="C:cytosol"/>
    <property type="evidence" value="ECO:0007669"/>
    <property type="project" value="TreeGrafter"/>
</dbReference>
<dbReference type="AlphaFoldDB" id="A5DBD1"/>
<dbReference type="GO" id="GO:0005524">
    <property type="term" value="F:ATP binding"/>
    <property type="evidence" value="ECO:0007669"/>
    <property type="project" value="UniProtKB-KW"/>
</dbReference>
<dbReference type="Proteomes" id="UP000001997">
    <property type="component" value="Unassembled WGS sequence"/>
</dbReference>
<keyword evidence="6" id="KW-1185">Reference proteome</keyword>
<dbReference type="STRING" id="294746.A5DBD1"/>
<evidence type="ECO:0000256" key="3">
    <source>
        <dbReference type="ARBA" id="ARBA00022840"/>
    </source>
</evidence>
<evidence type="ECO:0000313" key="5">
    <source>
        <dbReference type="EMBL" id="EDK36488.1"/>
    </source>
</evidence>
<organism evidence="5 6">
    <name type="scientific">Meyerozyma guilliermondii (strain ATCC 6260 / CBS 566 / DSM 6381 / JCM 1539 / NBRC 10279 / NRRL Y-324)</name>
    <name type="common">Yeast</name>
    <name type="synonym">Candida guilliermondii</name>
    <dbReference type="NCBI Taxonomy" id="294746"/>
    <lineage>
        <taxon>Eukaryota</taxon>
        <taxon>Fungi</taxon>
        <taxon>Dikarya</taxon>
        <taxon>Ascomycota</taxon>
        <taxon>Saccharomycotina</taxon>
        <taxon>Pichiomycetes</taxon>
        <taxon>Debaryomycetaceae</taxon>
        <taxon>Meyerozyma</taxon>
    </lineage>
</organism>
<accession>A5DBD1</accession>
<evidence type="ECO:0000256" key="2">
    <source>
        <dbReference type="ARBA" id="ARBA00022741"/>
    </source>
</evidence>